<dbReference type="GO" id="GO:0006744">
    <property type="term" value="P:ubiquinone biosynthetic process"/>
    <property type="evidence" value="ECO:0007669"/>
    <property type="project" value="TreeGrafter"/>
</dbReference>
<evidence type="ECO:0000313" key="9">
    <source>
        <dbReference type="EMBL" id="VFQ70569.1"/>
    </source>
</evidence>
<feature type="compositionally biased region" description="Polar residues" evidence="5">
    <location>
        <begin position="1"/>
        <end position="12"/>
    </location>
</feature>
<evidence type="ECO:0000256" key="5">
    <source>
        <dbReference type="SAM" id="MobiDB-lite"/>
    </source>
</evidence>
<dbReference type="Pfam" id="PF13193">
    <property type="entry name" value="AMP-binding_C"/>
    <property type="match status" value="1"/>
</dbReference>
<protein>
    <recommendedName>
        <fullName evidence="2">4-coumarate--CoA ligase</fullName>
        <ecNumber evidence="2">6.2.1.12</ecNumber>
    </recommendedName>
</protein>
<keyword evidence="3" id="KW-0436">Ligase</keyword>
<dbReference type="OrthoDB" id="10253869at2759"/>
<comment type="similarity">
    <text evidence="1">Belongs to the ATP-dependent AMP-binding enzyme family.</text>
</comment>
<dbReference type="PANTHER" id="PTHR24096:SF149">
    <property type="entry name" value="AMP-BINDING DOMAIN-CONTAINING PROTEIN-RELATED"/>
    <property type="match status" value="1"/>
</dbReference>
<dbReference type="SUPFAM" id="SSF56801">
    <property type="entry name" value="Acetyl-CoA synthetase-like"/>
    <property type="match status" value="1"/>
</dbReference>
<keyword evidence="6" id="KW-1133">Transmembrane helix</keyword>
<accession>A0A484L2L2</accession>
<dbReference type="GO" id="GO:0005777">
    <property type="term" value="C:peroxisome"/>
    <property type="evidence" value="ECO:0007669"/>
    <property type="project" value="TreeGrafter"/>
</dbReference>
<dbReference type="EMBL" id="OOIL02000912">
    <property type="protein sequence ID" value="VFQ70569.1"/>
    <property type="molecule type" value="Genomic_DNA"/>
</dbReference>
<sequence>MASPSSSMNTHVDSIIPRPKNLHTNISTDSDSIEGERSESTFPCWYSPETGIYTSKYPSVRLPADPFLDVVSFIFSHPHSSAAVSLVDSQSGFSISYSELHSLVKSAAAGLHQMGVAQGDVVLLLLPNSVYFPVLVLGILSLGAVVAPMNPLSTPSEIKKQAFQGDLNVRLAFSTPERIDDLVGLGIPAIGLPEIPNLDSSEMSSPACSVFRNLISSDPNAAPVPRIKQQDTAAVLFSSGTTGGCKGAVLTHANFIATVELFVRFEASQYDGYPAESVYLDVMPMFHVYGLSLFVLGLFSLGSTVVVMRRYDGDAAVRAIERYGVTHFPVAPPLLIALTRKAKAAAAADGKGSMMKGVRQVSCGAAPTSAACIQDFVQTFPHIDFIQGYGMTETAAVGTRGYNAGKVRKYGSVGLLAPNMEAKVVDWTSGLPQPPHSMGELWLRGPSIMKGYLNNIEASKNTIDSGGWLHTGDIVYFDGEGYLFVQDRLKEIIKYKGFQISPVDLEAVIMSHPDITDAAITSERNDEAGEIPVAFVVKRKGCALLSEEALIDFVAKQVAPYKKVRRVYFTTSIPRSAAGKILRRELKKLITSKM</sequence>
<evidence type="ECO:0000259" key="7">
    <source>
        <dbReference type="Pfam" id="PF00501"/>
    </source>
</evidence>
<dbReference type="Gene3D" id="3.40.50.12780">
    <property type="entry name" value="N-terminal domain of ligase-like"/>
    <property type="match status" value="1"/>
</dbReference>
<dbReference type="Gene3D" id="3.30.300.30">
    <property type="match status" value="1"/>
</dbReference>
<dbReference type="GO" id="GO:0016207">
    <property type="term" value="F:4-coumarate-CoA ligase activity"/>
    <property type="evidence" value="ECO:0007669"/>
    <property type="project" value="UniProtKB-EC"/>
</dbReference>
<feature type="transmembrane region" description="Helical" evidence="6">
    <location>
        <begin position="286"/>
        <end position="308"/>
    </location>
</feature>
<dbReference type="EC" id="6.2.1.12" evidence="2"/>
<dbReference type="Pfam" id="PF00501">
    <property type="entry name" value="AMP-binding"/>
    <property type="match status" value="1"/>
</dbReference>
<evidence type="ECO:0000256" key="4">
    <source>
        <dbReference type="ARBA" id="ARBA00034252"/>
    </source>
</evidence>
<dbReference type="Proteomes" id="UP000595140">
    <property type="component" value="Unassembled WGS sequence"/>
</dbReference>
<keyword evidence="10" id="KW-1185">Reference proteome</keyword>
<evidence type="ECO:0000256" key="2">
    <source>
        <dbReference type="ARBA" id="ARBA00012959"/>
    </source>
</evidence>
<evidence type="ECO:0000259" key="8">
    <source>
        <dbReference type="Pfam" id="PF13193"/>
    </source>
</evidence>
<keyword evidence="6" id="KW-0812">Transmembrane</keyword>
<keyword evidence="6" id="KW-0472">Membrane</keyword>
<evidence type="ECO:0000313" key="10">
    <source>
        <dbReference type="Proteomes" id="UP000595140"/>
    </source>
</evidence>
<dbReference type="InterPro" id="IPR042099">
    <property type="entry name" value="ANL_N_sf"/>
</dbReference>
<gene>
    <name evidence="9" type="ORF">CCAM_LOCUS12345</name>
</gene>
<dbReference type="AlphaFoldDB" id="A0A484L2L2"/>
<dbReference type="InterPro" id="IPR025110">
    <property type="entry name" value="AMP-bd_C"/>
</dbReference>
<dbReference type="PANTHER" id="PTHR24096">
    <property type="entry name" value="LONG-CHAIN-FATTY-ACID--COA LIGASE"/>
    <property type="match status" value="1"/>
</dbReference>
<dbReference type="CDD" id="cd05904">
    <property type="entry name" value="4CL"/>
    <property type="match status" value="1"/>
</dbReference>
<feature type="domain" description="AMP-dependent synthetase/ligase" evidence="7">
    <location>
        <begin position="84"/>
        <end position="453"/>
    </location>
</feature>
<dbReference type="InterPro" id="IPR045851">
    <property type="entry name" value="AMP-bd_C_sf"/>
</dbReference>
<feature type="region of interest" description="Disordered" evidence="5">
    <location>
        <begin position="1"/>
        <end position="39"/>
    </location>
</feature>
<dbReference type="FunFam" id="3.30.300.30:FF:000007">
    <property type="entry name" value="4-coumarate--CoA ligase 2"/>
    <property type="match status" value="1"/>
</dbReference>
<reference evidence="9 10" key="1">
    <citation type="submission" date="2018-04" db="EMBL/GenBank/DDBJ databases">
        <authorList>
            <person name="Vogel A."/>
        </authorList>
    </citation>
    <scope>NUCLEOTIDE SEQUENCE [LARGE SCALE GENOMIC DNA]</scope>
</reference>
<proteinExistence type="inferred from homology"/>
<evidence type="ECO:0000256" key="6">
    <source>
        <dbReference type="SAM" id="Phobius"/>
    </source>
</evidence>
<dbReference type="InterPro" id="IPR000873">
    <property type="entry name" value="AMP-dep_synth/lig_dom"/>
</dbReference>
<feature type="transmembrane region" description="Helical" evidence="6">
    <location>
        <begin position="121"/>
        <end position="147"/>
    </location>
</feature>
<organism evidence="9 10">
    <name type="scientific">Cuscuta campestris</name>
    <dbReference type="NCBI Taxonomy" id="132261"/>
    <lineage>
        <taxon>Eukaryota</taxon>
        <taxon>Viridiplantae</taxon>
        <taxon>Streptophyta</taxon>
        <taxon>Embryophyta</taxon>
        <taxon>Tracheophyta</taxon>
        <taxon>Spermatophyta</taxon>
        <taxon>Magnoliopsida</taxon>
        <taxon>eudicotyledons</taxon>
        <taxon>Gunneridae</taxon>
        <taxon>Pentapetalae</taxon>
        <taxon>asterids</taxon>
        <taxon>lamiids</taxon>
        <taxon>Solanales</taxon>
        <taxon>Convolvulaceae</taxon>
        <taxon>Cuscuteae</taxon>
        <taxon>Cuscuta</taxon>
        <taxon>Cuscuta subgen. Grammica</taxon>
        <taxon>Cuscuta sect. Cleistogrammica</taxon>
    </lineage>
</organism>
<evidence type="ECO:0000256" key="3">
    <source>
        <dbReference type="ARBA" id="ARBA00022598"/>
    </source>
</evidence>
<feature type="domain" description="AMP-binding enzyme C-terminal" evidence="8">
    <location>
        <begin position="505"/>
        <end position="580"/>
    </location>
</feature>
<comment type="catalytic activity">
    <reaction evidence="4">
        <text>(E)-4-coumarate + ATP + CoA = (E)-4-coumaroyl-CoA + AMP + diphosphate</text>
        <dbReference type="Rhea" id="RHEA:19641"/>
        <dbReference type="ChEBI" id="CHEBI:12876"/>
        <dbReference type="ChEBI" id="CHEBI:30616"/>
        <dbReference type="ChEBI" id="CHEBI:33019"/>
        <dbReference type="ChEBI" id="CHEBI:57287"/>
        <dbReference type="ChEBI" id="CHEBI:85008"/>
        <dbReference type="ChEBI" id="CHEBI:456215"/>
        <dbReference type="EC" id="6.2.1.12"/>
    </reaction>
    <physiologicalReaction direction="left-to-right" evidence="4">
        <dbReference type="Rhea" id="RHEA:19642"/>
    </physiologicalReaction>
</comment>
<name>A0A484L2L2_9ASTE</name>
<evidence type="ECO:0000256" key="1">
    <source>
        <dbReference type="ARBA" id="ARBA00006432"/>
    </source>
</evidence>